<dbReference type="Proteomes" id="UP000000768">
    <property type="component" value="Chromosome 2"/>
</dbReference>
<proteinExistence type="predicted"/>
<name>A0A1W0W2P5_SORBI</name>
<evidence type="ECO:0000313" key="1">
    <source>
        <dbReference type="EMBL" id="OQU88640.1"/>
    </source>
</evidence>
<sequence length="75" mass="8444">MKARRDGGHRMGMWGRCPLDLQCMKKREVGDTATLTAYVNQMSTTYRYGGLRKMVGEIRANGSPTDCSRCCSHQL</sequence>
<protein>
    <submittedName>
        <fullName evidence="1">Uncharacterized protein</fullName>
    </submittedName>
</protein>
<dbReference type="InParanoid" id="A0A1W0W2P5"/>
<reference evidence="2" key="2">
    <citation type="journal article" date="2018" name="Plant J.">
        <title>The Sorghum bicolor reference genome: improved assembly, gene annotations, a transcriptome atlas, and signatures of genome organization.</title>
        <authorList>
            <person name="McCormick R.F."/>
            <person name="Truong S.K."/>
            <person name="Sreedasyam A."/>
            <person name="Jenkins J."/>
            <person name="Shu S."/>
            <person name="Sims D."/>
            <person name="Kennedy M."/>
            <person name="Amirebrahimi M."/>
            <person name="Weers B.D."/>
            <person name="McKinley B."/>
            <person name="Mattison A."/>
            <person name="Morishige D.T."/>
            <person name="Grimwood J."/>
            <person name="Schmutz J."/>
            <person name="Mullet J.E."/>
        </authorList>
    </citation>
    <scope>NUCLEOTIDE SEQUENCE [LARGE SCALE GENOMIC DNA]</scope>
    <source>
        <strain evidence="2">cv. BTx623</strain>
    </source>
</reference>
<dbReference type="EMBL" id="CM000761">
    <property type="protein sequence ID" value="OQU88640.1"/>
    <property type="molecule type" value="Genomic_DNA"/>
</dbReference>
<accession>A0A1W0W2P5</accession>
<evidence type="ECO:0000313" key="2">
    <source>
        <dbReference type="Proteomes" id="UP000000768"/>
    </source>
</evidence>
<reference evidence="1 2" key="1">
    <citation type="journal article" date="2009" name="Nature">
        <title>The Sorghum bicolor genome and the diversification of grasses.</title>
        <authorList>
            <person name="Paterson A.H."/>
            <person name="Bowers J.E."/>
            <person name="Bruggmann R."/>
            <person name="Dubchak I."/>
            <person name="Grimwood J."/>
            <person name="Gundlach H."/>
            <person name="Haberer G."/>
            <person name="Hellsten U."/>
            <person name="Mitros T."/>
            <person name="Poliakov A."/>
            <person name="Schmutz J."/>
            <person name="Spannagl M."/>
            <person name="Tang H."/>
            <person name="Wang X."/>
            <person name="Wicker T."/>
            <person name="Bharti A.K."/>
            <person name="Chapman J."/>
            <person name="Feltus F.A."/>
            <person name="Gowik U."/>
            <person name="Grigoriev I.V."/>
            <person name="Lyons E."/>
            <person name="Maher C.A."/>
            <person name="Martis M."/>
            <person name="Narechania A."/>
            <person name="Otillar R.P."/>
            <person name="Penning B.W."/>
            <person name="Salamov A.A."/>
            <person name="Wang Y."/>
            <person name="Zhang L."/>
            <person name="Carpita N.C."/>
            <person name="Freeling M."/>
            <person name="Gingle A.R."/>
            <person name="Hash C.T."/>
            <person name="Keller B."/>
            <person name="Klein P."/>
            <person name="Kresovich S."/>
            <person name="McCann M.C."/>
            <person name="Ming R."/>
            <person name="Peterson D.G."/>
            <person name="Mehboob-ur-Rahman"/>
            <person name="Ware D."/>
            <person name="Westhoff P."/>
            <person name="Mayer K.F."/>
            <person name="Messing J."/>
            <person name="Rokhsar D.S."/>
        </authorList>
    </citation>
    <scope>NUCLEOTIDE SEQUENCE [LARGE SCALE GENOMIC DNA]</scope>
    <source>
        <strain evidence="2">cv. BTx623</strain>
    </source>
</reference>
<dbReference type="Gramene" id="OQU88640">
    <property type="protein sequence ID" value="OQU88640"/>
    <property type="gene ID" value="SORBI_3002G066100"/>
</dbReference>
<keyword evidence="2" id="KW-1185">Reference proteome</keyword>
<gene>
    <name evidence="1" type="ORF">SORBI_3002G066100</name>
</gene>
<organism evidence="1 2">
    <name type="scientific">Sorghum bicolor</name>
    <name type="common">Sorghum</name>
    <name type="synonym">Sorghum vulgare</name>
    <dbReference type="NCBI Taxonomy" id="4558"/>
    <lineage>
        <taxon>Eukaryota</taxon>
        <taxon>Viridiplantae</taxon>
        <taxon>Streptophyta</taxon>
        <taxon>Embryophyta</taxon>
        <taxon>Tracheophyta</taxon>
        <taxon>Spermatophyta</taxon>
        <taxon>Magnoliopsida</taxon>
        <taxon>Liliopsida</taxon>
        <taxon>Poales</taxon>
        <taxon>Poaceae</taxon>
        <taxon>PACMAD clade</taxon>
        <taxon>Panicoideae</taxon>
        <taxon>Andropogonodae</taxon>
        <taxon>Andropogoneae</taxon>
        <taxon>Sorghinae</taxon>
        <taxon>Sorghum</taxon>
    </lineage>
</organism>
<dbReference type="AlphaFoldDB" id="A0A1W0W2P5"/>